<gene>
    <name evidence="1" type="ORF">Tco_1015379</name>
</gene>
<organism evidence="1 2">
    <name type="scientific">Tanacetum coccineum</name>
    <dbReference type="NCBI Taxonomy" id="301880"/>
    <lineage>
        <taxon>Eukaryota</taxon>
        <taxon>Viridiplantae</taxon>
        <taxon>Streptophyta</taxon>
        <taxon>Embryophyta</taxon>
        <taxon>Tracheophyta</taxon>
        <taxon>Spermatophyta</taxon>
        <taxon>Magnoliopsida</taxon>
        <taxon>eudicotyledons</taxon>
        <taxon>Gunneridae</taxon>
        <taxon>Pentapetalae</taxon>
        <taxon>asterids</taxon>
        <taxon>campanulids</taxon>
        <taxon>Asterales</taxon>
        <taxon>Asteraceae</taxon>
        <taxon>Asteroideae</taxon>
        <taxon>Anthemideae</taxon>
        <taxon>Anthemidinae</taxon>
        <taxon>Tanacetum</taxon>
    </lineage>
</organism>
<keyword evidence="2" id="KW-1185">Reference proteome</keyword>
<evidence type="ECO:0000313" key="2">
    <source>
        <dbReference type="Proteomes" id="UP001151760"/>
    </source>
</evidence>
<proteinExistence type="predicted"/>
<dbReference type="Proteomes" id="UP001151760">
    <property type="component" value="Unassembled WGS sequence"/>
</dbReference>
<accession>A0ABQ5FL63</accession>
<protein>
    <submittedName>
        <fullName evidence="1">Uncharacterized protein</fullName>
    </submittedName>
</protein>
<dbReference type="EMBL" id="BQNB010017499">
    <property type="protein sequence ID" value="GJT63899.1"/>
    <property type="molecule type" value="Genomic_DNA"/>
</dbReference>
<sequence>MLVVANAGERAKGVEVRLRAAVRSARWDMVHLAVGWNMIDIFREGIHAVAGYSYTERAAYCFVQWGAQRVAGAEVYVVSLAELSGRCRRRIVGVKLMDRGGRLCGGVRKPQEVRRVGREGLPGRGEEGGSAVDVARRLTQTQERELEKQGLGCSAYECI</sequence>
<comment type="caution">
    <text evidence="1">The sequence shown here is derived from an EMBL/GenBank/DDBJ whole genome shotgun (WGS) entry which is preliminary data.</text>
</comment>
<reference evidence="1" key="2">
    <citation type="submission" date="2022-01" db="EMBL/GenBank/DDBJ databases">
        <authorList>
            <person name="Yamashiro T."/>
            <person name="Shiraishi A."/>
            <person name="Satake H."/>
            <person name="Nakayama K."/>
        </authorList>
    </citation>
    <scope>NUCLEOTIDE SEQUENCE</scope>
</reference>
<name>A0ABQ5FL63_9ASTR</name>
<evidence type="ECO:0000313" key="1">
    <source>
        <dbReference type="EMBL" id="GJT63899.1"/>
    </source>
</evidence>
<reference evidence="1" key="1">
    <citation type="journal article" date="2022" name="Int. J. Mol. Sci.">
        <title>Draft Genome of Tanacetum Coccineum: Genomic Comparison of Closely Related Tanacetum-Family Plants.</title>
        <authorList>
            <person name="Yamashiro T."/>
            <person name="Shiraishi A."/>
            <person name="Nakayama K."/>
            <person name="Satake H."/>
        </authorList>
    </citation>
    <scope>NUCLEOTIDE SEQUENCE</scope>
</reference>